<dbReference type="Gene3D" id="1.10.287.850">
    <property type="entry name" value="HP0062-like domain"/>
    <property type="match status" value="1"/>
</dbReference>
<feature type="domain" description="PE" evidence="1">
    <location>
        <begin position="4"/>
        <end position="93"/>
    </location>
</feature>
<dbReference type="InterPro" id="IPR000084">
    <property type="entry name" value="PE-PGRS_N"/>
</dbReference>
<evidence type="ECO:0000313" key="2">
    <source>
        <dbReference type="EMBL" id="KQH77953.1"/>
    </source>
</evidence>
<sequence>MSYVFAAPELVEAAAQNLAGISSALGQATTAAAGPTTSVLAAGADEVSAAIAQLFGTHGQEFQAISAQATAFHDEFVGLLNAGAGAYASAEAAGAQTLAGTSLAGFADAVASPYQTLFANTAGNVQALSAALAANPTPVLSQLANNLSGYGPQIVTGFANAPASIEAGLNALSSLNPVAALQGIVNQQIGFTQVVATSLQNAGHDLVAGFSALPSSFQAASQAFAVGDVTGGLELIGGGFLNPFFSGFNTVTGADGVVTVTPTGAIGDLLPIVAIPGQMAQNFTDLLPLGSVPAQVAQHFTNLVDTLTDTGVTSTVGLIVDPNGPFGLGVTIDAHMGLPLALGIEALGAPANGLNALGASATTFVNAVQSEDPFGAASALFGAPAAVTDGFLNGQMTLPITIEALGAPTTLNLPLSGLLVPAAPYTAVVDASGLLGVPGLTFNSTVTGTPIGGLIPGLLDFLPRSLAAALGAPAPVIPPLSPI</sequence>
<name>A0A0Q2LPU9_MYCGO</name>
<dbReference type="InterPro" id="IPR038332">
    <property type="entry name" value="PPE_sf"/>
</dbReference>
<dbReference type="AlphaFoldDB" id="A0A0Q2LPU9"/>
<comment type="caution">
    <text evidence="2">The sequence shown here is derived from an EMBL/GenBank/DDBJ whole genome shotgun (WGS) entry which is preliminary data.</text>
</comment>
<dbReference type="Pfam" id="PF00934">
    <property type="entry name" value="PE"/>
    <property type="match status" value="1"/>
</dbReference>
<dbReference type="Proteomes" id="UP000051677">
    <property type="component" value="Unassembled WGS sequence"/>
</dbReference>
<organism evidence="2 3">
    <name type="scientific">Mycobacterium gordonae</name>
    <dbReference type="NCBI Taxonomy" id="1778"/>
    <lineage>
        <taxon>Bacteria</taxon>
        <taxon>Bacillati</taxon>
        <taxon>Actinomycetota</taxon>
        <taxon>Actinomycetes</taxon>
        <taxon>Mycobacteriales</taxon>
        <taxon>Mycobacteriaceae</taxon>
        <taxon>Mycobacterium</taxon>
    </lineage>
</organism>
<dbReference type="STRING" id="1778.A9W97_07720"/>
<evidence type="ECO:0000313" key="3">
    <source>
        <dbReference type="Proteomes" id="UP000051677"/>
    </source>
</evidence>
<proteinExistence type="predicted"/>
<dbReference type="RefSeq" id="WP_055579178.1">
    <property type="nucleotide sequence ID" value="NZ_LKTM01000267.1"/>
</dbReference>
<reference evidence="2 3" key="1">
    <citation type="submission" date="2015-10" db="EMBL/GenBank/DDBJ databases">
        <title>Mycobacterium gordonae draft genome assembly.</title>
        <authorList>
            <person name="Ustinova V."/>
            <person name="Smirnova T."/>
            <person name="Blagodatskikh K."/>
            <person name="Varlamov D."/>
            <person name="Larionova E."/>
            <person name="Chernousova L."/>
        </authorList>
    </citation>
    <scope>NUCLEOTIDE SEQUENCE [LARGE SCALE GENOMIC DNA]</scope>
    <source>
        <strain evidence="2 3">CTRI 14-8773</strain>
    </source>
</reference>
<gene>
    <name evidence="2" type="ORF">AO501_00860</name>
</gene>
<dbReference type="SUPFAM" id="SSF140459">
    <property type="entry name" value="PE/PPE dimer-like"/>
    <property type="match status" value="1"/>
</dbReference>
<protein>
    <recommendedName>
        <fullName evidence="1">PE domain-containing protein</fullName>
    </recommendedName>
</protein>
<dbReference type="OrthoDB" id="4752448at2"/>
<evidence type="ECO:0000259" key="1">
    <source>
        <dbReference type="Pfam" id="PF00934"/>
    </source>
</evidence>
<accession>A0A0Q2LPU9</accession>
<dbReference type="EMBL" id="LKTM01000267">
    <property type="protein sequence ID" value="KQH77953.1"/>
    <property type="molecule type" value="Genomic_DNA"/>
</dbReference>